<keyword evidence="2" id="KW-1185">Reference proteome</keyword>
<name>A0AAN9RT26_PHACN</name>
<dbReference type="EMBL" id="JAYMYR010000001">
    <property type="protein sequence ID" value="KAK7382697.1"/>
    <property type="molecule type" value="Genomic_DNA"/>
</dbReference>
<evidence type="ECO:0000313" key="2">
    <source>
        <dbReference type="Proteomes" id="UP001374584"/>
    </source>
</evidence>
<reference evidence="1 2" key="1">
    <citation type="submission" date="2024-01" db="EMBL/GenBank/DDBJ databases">
        <title>The genomes of 5 underutilized Papilionoideae crops provide insights into root nodulation and disease resistanc.</title>
        <authorList>
            <person name="Jiang F."/>
        </authorList>
    </citation>
    <scope>NUCLEOTIDE SEQUENCE [LARGE SCALE GENOMIC DNA]</scope>
    <source>
        <strain evidence="1">JINMINGXINNONG_FW02</strain>
        <tissue evidence="1">Leaves</tissue>
    </source>
</reference>
<evidence type="ECO:0000313" key="1">
    <source>
        <dbReference type="EMBL" id="KAK7382697.1"/>
    </source>
</evidence>
<gene>
    <name evidence="1" type="ORF">VNO80_01683</name>
</gene>
<accession>A0AAN9RT26</accession>
<proteinExistence type="predicted"/>
<sequence>MMRTRMYVRNSLAKRRRVPFLNESQSISVSRNVTITLKTTLHASIHHPPRFASAKTPHPAPHLTSFRHVSLPSQAAPRSLSASRFKHCAARDSRLPLLPPRVPHPLPLIARHVAPSEPSLNRFSFSVPR</sequence>
<comment type="caution">
    <text evidence="1">The sequence shown here is derived from an EMBL/GenBank/DDBJ whole genome shotgun (WGS) entry which is preliminary data.</text>
</comment>
<dbReference type="Proteomes" id="UP001374584">
    <property type="component" value="Unassembled WGS sequence"/>
</dbReference>
<protein>
    <submittedName>
        <fullName evidence="1">Uncharacterized protein</fullName>
    </submittedName>
</protein>
<organism evidence="1 2">
    <name type="scientific">Phaseolus coccineus</name>
    <name type="common">Scarlet runner bean</name>
    <name type="synonym">Phaseolus multiflorus</name>
    <dbReference type="NCBI Taxonomy" id="3886"/>
    <lineage>
        <taxon>Eukaryota</taxon>
        <taxon>Viridiplantae</taxon>
        <taxon>Streptophyta</taxon>
        <taxon>Embryophyta</taxon>
        <taxon>Tracheophyta</taxon>
        <taxon>Spermatophyta</taxon>
        <taxon>Magnoliopsida</taxon>
        <taxon>eudicotyledons</taxon>
        <taxon>Gunneridae</taxon>
        <taxon>Pentapetalae</taxon>
        <taxon>rosids</taxon>
        <taxon>fabids</taxon>
        <taxon>Fabales</taxon>
        <taxon>Fabaceae</taxon>
        <taxon>Papilionoideae</taxon>
        <taxon>50 kb inversion clade</taxon>
        <taxon>NPAAA clade</taxon>
        <taxon>indigoferoid/millettioid clade</taxon>
        <taxon>Phaseoleae</taxon>
        <taxon>Phaseolus</taxon>
    </lineage>
</organism>
<dbReference type="AlphaFoldDB" id="A0AAN9RT26"/>